<reference evidence="2 3" key="1">
    <citation type="submission" date="2014-11" db="EMBL/GenBank/DDBJ databases">
        <authorList>
            <person name="Zhu J."/>
            <person name="Qi W."/>
            <person name="Song R."/>
        </authorList>
    </citation>
    <scope>NUCLEOTIDE SEQUENCE [LARGE SCALE GENOMIC DNA]</scope>
</reference>
<evidence type="ECO:0000313" key="3">
    <source>
        <dbReference type="Proteomes" id="UP000041254"/>
    </source>
</evidence>
<evidence type="ECO:0000313" key="2">
    <source>
        <dbReference type="EMBL" id="CEM37154.1"/>
    </source>
</evidence>
<feature type="compositionally biased region" description="Basic and acidic residues" evidence="1">
    <location>
        <begin position="1"/>
        <end position="32"/>
    </location>
</feature>
<keyword evidence="3" id="KW-1185">Reference proteome</keyword>
<organism evidence="2 3">
    <name type="scientific">Vitrella brassicaformis (strain CCMP3155)</name>
    <dbReference type="NCBI Taxonomy" id="1169540"/>
    <lineage>
        <taxon>Eukaryota</taxon>
        <taxon>Sar</taxon>
        <taxon>Alveolata</taxon>
        <taxon>Colpodellida</taxon>
        <taxon>Vitrellaceae</taxon>
        <taxon>Vitrella</taxon>
    </lineage>
</organism>
<name>A0A0G4H0Q6_VITBC</name>
<feature type="region of interest" description="Disordered" evidence="1">
    <location>
        <begin position="1"/>
        <end position="38"/>
    </location>
</feature>
<dbReference type="PhylomeDB" id="A0A0G4H0Q6"/>
<dbReference type="AlphaFoldDB" id="A0A0G4H0Q6"/>
<dbReference type="EMBL" id="CDMY01000929">
    <property type="protein sequence ID" value="CEM37154.1"/>
    <property type="molecule type" value="Genomic_DNA"/>
</dbReference>
<accession>A0A0G4H0Q6</accession>
<dbReference type="VEuPathDB" id="CryptoDB:Vbra_6441"/>
<evidence type="ECO:0000256" key="1">
    <source>
        <dbReference type="SAM" id="MobiDB-lite"/>
    </source>
</evidence>
<protein>
    <submittedName>
        <fullName evidence="2">Uncharacterized protein</fullName>
    </submittedName>
</protein>
<dbReference type="Proteomes" id="UP000041254">
    <property type="component" value="Unassembled WGS sequence"/>
</dbReference>
<dbReference type="InParanoid" id="A0A0G4H0Q6"/>
<sequence length="144" mass="16314">MRRNSGEEGLRYSDIESQQSEERENEEQHNFEGDVDVTGGKEDYLAEKVDLLLDCGMSISLKHRMFCTGGQGSVPIGAPGNKIPSVQPWLVQVRHKKKQQLVVILSSWKEELLRSLFTMVERALTPYATLQAQFETVPPSRKHS</sequence>
<proteinExistence type="predicted"/>
<gene>
    <name evidence="2" type="ORF">Vbra_6441</name>
</gene>